<feature type="region of interest" description="Disordered" evidence="1">
    <location>
        <begin position="102"/>
        <end position="127"/>
    </location>
</feature>
<accession>A0AAE0UHJ7</accession>
<dbReference type="InterPro" id="IPR043128">
    <property type="entry name" value="Rev_trsase/Diguanyl_cyclase"/>
</dbReference>
<dbReference type="Gene3D" id="3.30.70.270">
    <property type="match status" value="1"/>
</dbReference>
<dbReference type="SUPFAM" id="SSF56672">
    <property type="entry name" value="DNA/RNA polymerases"/>
    <property type="match status" value="1"/>
</dbReference>
<reference evidence="2" key="1">
    <citation type="submission" date="2023-06" db="EMBL/GenBank/DDBJ databases">
        <title>Male Hemibagrus guttatus genome.</title>
        <authorList>
            <person name="Bian C."/>
        </authorList>
    </citation>
    <scope>NUCLEOTIDE SEQUENCE</scope>
    <source>
        <strain evidence="2">Male_cb2023</strain>
        <tissue evidence="2">Muscle</tissue>
    </source>
</reference>
<comment type="caution">
    <text evidence="2">The sequence shown here is derived from an EMBL/GenBank/DDBJ whole genome shotgun (WGS) entry which is preliminary data.</text>
</comment>
<dbReference type="Gene3D" id="3.10.10.10">
    <property type="entry name" value="HIV Type 1 Reverse Transcriptase, subunit A, domain 1"/>
    <property type="match status" value="1"/>
</dbReference>
<proteinExistence type="predicted"/>
<gene>
    <name evidence="2" type="ORF">QTP70_016302</name>
</gene>
<keyword evidence="3" id="KW-1185">Reference proteome</keyword>
<protein>
    <recommendedName>
        <fullName evidence="4">Reverse transcriptase domain-containing protein</fullName>
    </recommendedName>
</protein>
<evidence type="ECO:0000313" key="3">
    <source>
        <dbReference type="Proteomes" id="UP001274896"/>
    </source>
</evidence>
<name>A0AAE0UHJ7_9TELE</name>
<feature type="non-terminal residue" evidence="2">
    <location>
        <position position="173"/>
    </location>
</feature>
<dbReference type="AlphaFoldDB" id="A0AAE0UHJ7"/>
<dbReference type="EMBL" id="JAUCMX010000074">
    <property type="protein sequence ID" value="KAK3506265.1"/>
    <property type="molecule type" value="Genomic_DNA"/>
</dbReference>
<sequence length="173" mass="19243">IEDCVDRVGSSRFVTKLDLLKGYWRVQLTPRASEISAFVTPDAFMQSTAMLSEQVIMGQILLLPELSFMTGIPEKMRKDFNAMKVGATCHSNIHMDGRTQGPFGGAQGMELEDQPDPEDCSEQEDTSELMHGLIGEFSSLNRIMVADTPRDGTLVPWKTSKGFKSSPFWSSPY</sequence>
<feature type="compositionally biased region" description="Acidic residues" evidence="1">
    <location>
        <begin position="110"/>
        <end position="127"/>
    </location>
</feature>
<dbReference type="Proteomes" id="UP001274896">
    <property type="component" value="Unassembled WGS sequence"/>
</dbReference>
<organism evidence="2 3">
    <name type="scientific">Hemibagrus guttatus</name>
    <dbReference type="NCBI Taxonomy" id="175788"/>
    <lineage>
        <taxon>Eukaryota</taxon>
        <taxon>Metazoa</taxon>
        <taxon>Chordata</taxon>
        <taxon>Craniata</taxon>
        <taxon>Vertebrata</taxon>
        <taxon>Euteleostomi</taxon>
        <taxon>Actinopterygii</taxon>
        <taxon>Neopterygii</taxon>
        <taxon>Teleostei</taxon>
        <taxon>Ostariophysi</taxon>
        <taxon>Siluriformes</taxon>
        <taxon>Bagridae</taxon>
        <taxon>Hemibagrus</taxon>
    </lineage>
</organism>
<evidence type="ECO:0000313" key="2">
    <source>
        <dbReference type="EMBL" id="KAK3506265.1"/>
    </source>
</evidence>
<evidence type="ECO:0008006" key="4">
    <source>
        <dbReference type="Google" id="ProtNLM"/>
    </source>
</evidence>
<dbReference type="InterPro" id="IPR043502">
    <property type="entry name" value="DNA/RNA_pol_sf"/>
</dbReference>
<evidence type="ECO:0000256" key="1">
    <source>
        <dbReference type="SAM" id="MobiDB-lite"/>
    </source>
</evidence>